<dbReference type="Pfam" id="PF00535">
    <property type="entry name" value="Glycos_transf_2"/>
    <property type="match status" value="1"/>
</dbReference>
<organism evidence="2 3">
    <name type="scientific">Hufsiella ginkgonis</name>
    <dbReference type="NCBI Taxonomy" id="2695274"/>
    <lineage>
        <taxon>Bacteria</taxon>
        <taxon>Pseudomonadati</taxon>
        <taxon>Bacteroidota</taxon>
        <taxon>Sphingobacteriia</taxon>
        <taxon>Sphingobacteriales</taxon>
        <taxon>Sphingobacteriaceae</taxon>
        <taxon>Hufsiella</taxon>
    </lineage>
</organism>
<evidence type="ECO:0000313" key="2">
    <source>
        <dbReference type="EMBL" id="MXV16176.1"/>
    </source>
</evidence>
<evidence type="ECO:0000259" key="1">
    <source>
        <dbReference type="Pfam" id="PF00535"/>
    </source>
</evidence>
<feature type="domain" description="Glycosyltransferase 2-like" evidence="1">
    <location>
        <begin position="12"/>
        <end position="139"/>
    </location>
</feature>
<reference evidence="2 3" key="1">
    <citation type="submission" date="2019-11" db="EMBL/GenBank/DDBJ databases">
        <title>Pedobacter sp. HMF7056 Genome sequencing and assembly.</title>
        <authorList>
            <person name="Kang H."/>
            <person name="Kim H."/>
            <person name="Joh K."/>
        </authorList>
    </citation>
    <scope>NUCLEOTIDE SEQUENCE [LARGE SCALE GENOMIC DNA]</scope>
    <source>
        <strain evidence="2 3">HMF7056</strain>
    </source>
</reference>
<proteinExistence type="predicted"/>
<protein>
    <submittedName>
        <fullName evidence="2">Glycosyltransferase</fullName>
    </submittedName>
</protein>
<dbReference type="InterPro" id="IPR001173">
    <property type="entry name" value="Glyco_trans_2-like"/>
</dbReference>
<dbReference type="Proteomes" id="UP000451233">
    <property type="component" value="Unassembled WGS sequence"/>
</dbReference>
<accession>A0A7K1Y0D4</accession>
<dbReference type="EMBL" id="WVHS01000003">
    <property type="protein sequence ID" value="MXV16176.1"/>
    <property type="molecule type" value="Genomic_DNA"/>
</dbReference>
<dbReference type="AlphaFoldDB" id="A0A7K1Y0D4"/>
<sequence>MEKEYFFKDVTLLITHYNRSSSLNHLLSVFREQRIRFGDIVVSDDGSKPEHLSYLEELRNDFAFRLILTPKNKGLGNNINKGQDAVKTPYTLYVQEDFEPARSFAGHFTDALELMNKNPRFDIARFYAYIPFPYLEPFGYGFSEMSNSKWAPNYLKIYMYSDHPHLRRSSFFEKFGRYKEGIKGDKTEYRMCISFLKNKGQGIFYEDFQALFIQKNTEEEPSTMTGTRTKWKASSNPLIAGVRYVYRQLKYNYDILFMDV</sequence>
<dbReference type="CDD" id="cd00761">
    <property type="entry name" value="Glyco_tranf_GTA_type"/>
    <property type="match status" value="1"/>
</dbReference>
<dbReference type="Gene3D" id="3.90.550.10">
    <property type="entry name" value="Spore Coat Polysaccharide Biosynthesis Protein SpsA, Chain A"/>
    <property type="match status" value="1"/>
</dbReference>
<dbReference type="RefSeq" id="WP_160907192.1">
    <property type="nucleotide sequence ID" value="NZ_WVHS01000003.1"/>
</dbReference>
<evidence type="ECO:0000313" key="3">
    <source>
        <dbReference type="Proteomes" id="UP000451233"/>
    </source>
</evidence>
<dbReference type="SUPFAM" id="SSF53448">
    <property type="entry name" value="Nucleotide-diphospho-sugar transferases"/>
    <property type="match status" value="1"/>
</dbReference>
<dbReference type="GO" id="GO:0016740">
    <property type="term" value="F:transferase activity"/>
    <property type="evidence" value="ECO:0007669"/>
    <property type="project" value="UniProtKB-KW"/>
</dbReference>
<comment type="caution">
    <text evidence="2">The sequence shown here is derived from an EMBL/GenBank/DDBJ whole genome shotgun (WGS) entry which is preliminary data.</text>
</comment>
<keyword evidence="3" id="KW-1185">Reference proteome</keyword>
<name>A0A7K1Y0D4_9SPHI</name>
<gene>
    <name evidence="2" type="ORF">GS398_12745</name>
</gene>
<dbReference type="InterPro" id="IPR029044">
    <property type="entry name" value="Nucleotide-diphossugar_trans"/>
</dbReference>
<keyword evidence="2" id="KW-0808">Transferase</keyword>